<evidence type="ECO:0000256" key="1">
    <source>
        <dbReference type="SAM" id="MobiDB-lite"/>
    </source>
</evidence>
<dbReference type="EMBL" id="ML178826">
    <property type="protein sequence ID" value="TFL01075.1"/>
    <property type="molecule type" value="Genomic_DNA"/>
</dbReference>
<feature type="compositionally biased region" description="Polar residues" evidence="1">
    <location>
        <begin position="74"/>
        <end position="88"/>
    </location>
</feature>
<gene>
    <name evidence="2" type="ORF">BDV98DRAFT_568421</name>
</gene>
<reference evidence="2 3" key="1">
    <citation type="journal article" date="2019" name="Nat. Ecol. Evol.">
        <title>Megaphylogeny resolves global patterns of mushroom evolution.</title>
        <authorList>
            <person name="Varga T."/>
            <person name="Krizsan K."/>
            <person name="Foldi C."/>
            <person name="Dima B."/>
            <person name="Sanchez-Garcia M."/>
            <person name="Sanchez-Ramirez S."/>
            <person name="Szollosi G.J."/>
            <person name="Szarkandi J.G."/>
            <person name="Papp V."/>
            <person name="Albert L."/>
            <person name="Andreopoulos W."/>
            <person name="Angelini C."/>
            <person name="Antonin V."/>
            <person name="Barry K.W."/>
            <person name="Bougher N.L."/>
            <person name="Buchanan P."/>
            <person name="Buyck B."/>
            <person name="Bense V."/>
            <person name="Catcheside P."/>
            <person name="Chovatia M."/>
            <person name="Cooper J."/>
            <person name="Damon W."/>
            <person name="Desjardin D."/>
            <person name="Finy P."/>
            <person name="Geml J."/>
            <person name="Haridas S."/>
            <person name="Hughes K."/>
            <person name="Justo A."/>
            <person name="Karasinski D."/>
            <person name="Kautmanova I."/>
            <person name="Kiss B."/>
            <person name="Kocsube S."/>
            <person name="Kotiranta H."/>
            <person name="LaButti K.M."/>
            <person name="Lechner B.E."/>
            <person name="Liimatainen K."/>
            <person name="Lipzen A."/>
            <person name="Lukacs Z."/>
            <person name="Mihaltcheva S."/>
            <person name="Morgado L.N."/>
            <person name="Niskanen T."/>
            <person name="Noordeloos M.E."/>
            <person name="Ohm R.A."/>
            <person name="Ortiz-Santana B."/>
            <person name="Ovrebo C."/>
            <person name="Racz N."/>
            <person name="Riley R."/>
            <person name="Savchenko A."/>
            <person name="Shiryaev A."/>
            <person name="Soop K."/>
            <person name="Spirin V."/>
            <person name="Szebenyi C."/>
            <person name="Tomsovsky M."/>
            <person name="Tulloss R.E."/>
            <person name="Uehling J."/>
            <person name="Grigoriev I.V."/>
            <person name="Vagvolgyi C."/>
            <person name="Papp T."/>
            <person name="Martin F.M."/>
            <person name="Miettinen O."/>
            <person name="Hibbett D.S."/>
            <person name="Nagy L.G."/>
        </authorList>
    </citation>
    <scope>NUCLEOTIDE SEQUENCE [LARGE SCALE GENOMIC DNA]</scope>
    <source>
        <strain evidence="2 3">CBS 309.79</strain>
    </source>
</reference>
<organism evidence="2 3">
    <name type="scientific">Pterulicium gracile</name>
    <dbReference type="NCBI Taxonomy" id="1884261"/>
    <lineage>
        <taxon>Eukaryota</taxon>
        <taxon>Fungi</taxon>
        <taxon>Dikarya</taxon>
        <taxon>Basidiomycota</taxon>
        <taxon>Agaricomycotina</taxon>
        <taxon>Agaricomycetes</taxon>
        <taxon>Agaricomycetidae</taxon>
        <taxon>Agaricales</taxon>
        <taxon>Pleurotineae</taxon>
        <taxon>Pterulaceae</taxon>
        <taxon>Pterulicium</taxon>
    </lineage>
</organism>
<evidence type="ECO:0000313" key="3">
    <source>
        <dbReference type="Proteomes" id="UP000305067"/>
    </source>
</evidence>
<protein>
    <submittedName>
        <fullName evidence="2">Uncharacterized protein</fullName>
    </submittedName>
</protein>
<proteinExistence type="predicted"/>
<keyword evidence="3" id="KW-1185">Reference proteome</keyword>
<evidence type="ECO:0000313" key="2">
    <source>
        <dbReference type="EMBL" id="TFL01075.1"/>
    </source>
</evidence>
<dbReference type="AlphaFoldDB" id="A0A5C3QG59"/>
<feature type="region of interest" description="Disordered" evidence="1">
    <location>
        <begin position="52"/>
        <end position="112"/>
    </location>
</feature>
<dbReference type="Proteomes" id="UP000305067">
    <property type="component" value="Unassembled WGS sequence"/>
</dbReference>
<sequence>MANLHVQASEHDVTNPLGSRRNGAFSHAIVSLSPDVLDAPLASTLATSNLGDKQVLGPRSQAQPQRVEGRVLSPTPTGPTSVFGTQAPAQAGKKQRGQRDPLRSVQVGSRSDSLSAFHSNAAPLTDLKFGLSAFAVRPQTGKGQQDKENRASQSGEVVYNNVFNAPPFRTRSSKGPRTQNHEAAPAARSVFSEIAQSQFPQRSHSTVTTASNSWVTKLQTTATATAPAVVNIPPFNSTSTSAYFGPNPSSAPAKAWVERSSVPRDVRSSSAAVDISPYRRSTATTAGSGIVKASALRSAPCVAKPWDHEVPRVRQDKIFRLREQESPMGLGDRAISATKPFGNCSHEEPRQQYHKSEPQNASCSILHPVSVTSFDFFAGSASIRPVSQPIPLPLSLRCPIFGEFLDDLETGSHPQTNATATAQDLSTWLTTSSDFEPALFCSIFRILVRKHFGFSMNKDGLFLGPYMMLSVCYQEDLTFTPILDFFKSKSFGDIAPPAFHLVFNESWMIIAGSISTRADRYCEALTEPIYLRSSRRDSSSFLCMTKSLAALALAIPRLKADHQVTSLARARSVPYPTSFQSLLTQDLRVAMHILNPNPPDQLQFFATCSYPSSIFSPKGSPRFAADLPLTVSVSFVKRRSYSTQLHELCVNAGYAPDLMAYESLPGGWSMIVTKRLDLGIIVAFDSASHAEPVKPGLEHLLKICHANGLVLGSLRRDNVRCLFGSPGKFVLLRLDAGGVLGEVKHGLNADVGIPGVVPGALITKEHDIAMLDALLGCRS</sequence>
<accession>A0A5C3QG59</accession>
<name>A0A5C3QG59_9AGAR</name>
<dbReference type="STRING" id="1884261.A0A5C3QG59"/>
<dbReference type="OrthoDB" id="3261131at2759"/>